<dbReference type="EMBL" id="BMXR01000006">
    <property type="protein sequence ID" value="GGX58333.1"/>
    <property type="molecule type" value="Genomic_DNA"/>
</dbReference>
<dbReference type="AlphaFoldDB" id="A0A918KCT3"/>
<name>A0A918KCT3_9GAMM</name>
<dbReference type="InterPro" id="IPR027392">
    <property type="entry name" value="TF_Znf"/>
</dbReference>
<proteinExistence type="predicted"/>
<sequence>MDCPSCQSGQLKPNFIDDQFRAHQCTSCDGHWILVEDYIAWKENHPDYEFDNTADGQLLEAEESKHAMLCPQTGALMQKYKFSAGSPHRLDYSPHVGGIWLDKGEWELLKKEGLAGSLNAVVTRHWQNQIRQDSAKAAFEALYRDKFGEEAYQKVKDIREWLHNQPNKADLRAYLLAVDPYSAER</sequence>
<evidence type="ECO:0000313" key="2">
    <source>
        <dbReference type="EMBL" id="GGX58333.1"/>
    </source>
</evidence>
<feature type="domain" description="Transcription factor zinc-finger" evidence="1">
    <location>
        <begin position="2"/>
        <end position="43"/>
    </location>
</feature>
<reference evidence="2" key="2">
    <citation type="submission" date="2020-09" db="EMBL/GenBank/DDBJ databases">
        <authorList>
            <person name="Sun Q."/>
            <person name="Kim S."/>
        </authorList>
    </citation>
    <scope>NUCLEOTIDE SEQUENCE</scope>
    <source>
        <strain evidence="2">KCTC 22169</strain>
    </source>
</reference>
<comment type="caution">
    <text evidence="2">The sequence shown here is derived from an EMBL/GenBank/DDBJ whole genome shotgun (WGS) entry which is preliminary data.</text>
</comment>
<evidence type="ECO:0000313" key="3">
    <source>
        <dbReference type="Proteomes" id="UP000626148"/>
    </source>
</evidence>
<evidence type="ECO:0000259" key="1">
    <source>
        <dbReference type="Pfam" id="PF13453"/>
    </source>
</evidence>
<dbReference type="Proteomes" id="UP000626148">
    <property type="component" value="Unassembled WGS sequence"/>
</dbReference>
<gene>
    <name evidence="2" type="ORF">GCM10007392_27700</name>
</gene>
<dbReference type="Pfam" id="PF13453">
    <property type="entry name" value="Zn_ribbon_TFIIB"/>
    <property type="match status" value="1"/>
</dbReference>
<keyword evidence="3" id="KW-1185">Reference proteome</keyword>
<organism evidence="2 3">
    <name type="scientific">Saccharospirillum salsuginis</name>
    <dbReference type="NCBI Taxonomy" id="418750"/>
    <lineage>
        <taxon>Bacteria</taxon>
        <taxon>Pseudomonadati</taxon>
        <taxon>Pseudomonadota</taxon>
        <taxon>Gammaproteobacteria</taxon>
        <taxon>Oceanospirillales</taxon>
        <taxon>Saccharospirillaceae</taxon>
        <taxon>Saccharospirillum</taxon>
    </lineage>
</organism>
<reference evidence="2" key="1">
    <citation type="journal article" date="2014" name="Int. J. Syst. Evol. Microbiol.">
        <title>Complete genome sequence of Corynebacterium casei LMG S-19264T (=DSM 44701T), isolated from a smear-ripened cheese.</title>
        <authorList>
            <consortium name="US DOE Joint Genome Institute (JGI-PGF)"/>
            <person name="Walter F."/>
            <person name="Albersmeier A."/>
            <person name="Kalinowski J."/>
            <person name="Ruckert C."/>
        </authorList>
    </citation>
    <scope>NUCLEOTIDE SEQUENCE</scope>
    <source>
        <strain evidence="2">KCTC 22169</strain>
    </source>
</reference>
<dbReference type="RefSeq" id="WP_189609622.1">
    <property type="nucleotide sequence ID" value="NZ_BMXR01000006.1"/>
</dbReference>
<accession>A0A918KCT3</accession>
<protein>
    <recommendedName>
        <fullName evidence="1">Transcription factor zinc-finger domain-containing protein</fullName>
    </recommendedName>
</protein>